<proteinExistence type="predicted"/>
<protein>
    <submittedName>
        <fullName evidence="3">Uncharacterized protein</fullName>
    </submittedName>
</protein>
<feature type="compositionally biased region" description="Low complexity" evidence="2">
    <location>
        <begin position="58"/>
        <end position="78"/>
    </location>
</feature>
<keyword evidence="1" id="KW-0175">Coiled coil</keyword>
<feature type="coiled-coil region" evidence="1">
    <location>
        <begin position="210"/>
        <end position="293"/>
    </location>
</feature>
<dbReference type="PANTHER" id="PTHR35493">
    <property type="entry name" value="STRUCTURAL MAINTENANCE OF CHROMOSOMES PROTEIN"/>
    <property type="match status" value="1"/>
</dbReference>
<evidence type="ECO:0000256" key="2">
    <source>
        <dbReference type="SAM" id="MobiDB-lite"/>
    </source>
</evidence>
<reference evidence="3" key="1">
    <citation type="submission" date="2017-07" db="EMBL/GenBank/DDBJ databases">
        <title>Taro Niue Genome Assembly and Annotation.</title>
        <authorList>
            <person name="Atibalentja N."/>
            <person name="Keating K."/>
            <person name="Fields C.J."/>
        </authorList>
    </citation>
    <scope>NUCLEOTIDE SEQUENCE</scope>
    <source>
        <strain evidence="3">Niue_2</strain>
        <tissue evidence="3">Leaf</tissue>
    </source>
</reference>
<dbReference type="OrthoDB" id="760436at2759"/>
<dbReference type="AlphaFoldDB" id="A0A843VJZ2"/>
<evidence type="ECO:0000313" key="4">
    <source>
        <dbReference type="Proteomes" id="UP000652761"/>
    </source>
</evidence>
<dbReference type="EMBL" id="NMUH01001898">
    <property type="protein sequence ID" value="MQL96285.1"/>
    <property type="molecule type" value="Genomic_DNA"/>
</dbReference>
<feature type="region of interest" description="Disordered" evidence="2">
    <location>
        <begin position="413"/>
        <end position="441"/>
    </location>
</feature>
<sequence length="441" mass="47735">HLDLHSYKRVPRGILPSAFSNRVGGAAVETRATLLLVPPCRGCSADDDEPKKMACAARPSSRYPSLDSRSSSMSPSSSGRKLSTFGRPAPAAVGASGDGGSFSSSSQALVRMKPGDLAAKNGQNLGSMVRKFMEKRSKVKDLGKVVLPPARVVEDLKKAAAGGSAGKGSNLAVLHRKLFQRGKSGDGTPAKALTEVKSNTRTLAMVLRSERELLDQNKEYEAEILELRSLLEDKEREVNKLKDLCLKQRQEIKALKDAILFPDVMNAQIQMLLEKQGSELKQAKQVIPTLQKQVTSLSGQLQCLAVDLAEVKADKYAVRSHVVGHGFSPRTPAYDHEPTNSWEFSSGDQMTPGIPDDMFLKDMNPCLTPCFPKTKSKEFGDRMGYKFAQGDDSFGSSSMMSSSDTCFGSLEGKLSKSSEHCQKPRVLGSGGTRKTRMSDGS</sequence>
<name>A0A843VJZ2_COLES</name>
<feature type="region of interest" description="Disordered" evidence="2">
    <location>
        <begin position="43"/>
        <end position="107"/>
    </location>
</feature>
<organism evidence="3 4">
    <name type="scientific">Colocasia esculenta</name>
    <name type="common">Wild taro</name>
    <name type="synonym">Arum esculentum</name>
    <dbReference type="NCBI Taxonomy" id="4460"/>
    <lineage>
        <taxon>Eukaryota</taxon>
        <taxon>Viridiplantae</taxon>
        <taxon>Streptophyta</taxon>
        <taxon>Embryophyta</taxon>
        <taxon>Tracheophyta</taxon>
        <taxon>Spermatophyta</taxon>
        <taxon>Magnoliopsida</taxon>
        <taxon>Liliopsida</taxon>
        <taxon>Araceae</taxon>
        <taxon>Aroideae</taxon>
        <taxon>Colocasieae</taxon>
        <taxon>Colocasia</taxon>
    </lineage>
</organism>
<feature type="compositionally biased region" description="Basic and acidic residues" evidence="2">
    <location>
        <begin position="413"/>
        <end position="422"/>
    </location>
</feature>
<evidence type="ECO:0000313" key="3">
    <source>
        <dbReference type="EMBL" id="MQL96285.1"/>
    </source>
</evidence>
<evidence type="ECO:0000256" key="1">
    <source>
        <dbReference type="SAM" id="Coils"/>
    </source>
</evidence>
<feature type="non-terminal residue" evidence="3">
    <location>
        <position position="1"/>
    </location>
</feature>
<gene>
    <name evidence="3" type="ORF">Taro_028965</name>
</gene>
<keyword evidence="4" id="KW-1185">Reference proteome</keyword>
<feature type="compositionally biased region" description="Low complexity" evidence="2">
    <location>
        <begin position="89"/>
        <end position="107"/>
    </location>
</feature>
<comment type="caution">
    <text evidence="3">The sequence shown here is derived from an EMBL/GenBank/DDBJ whole genome shotgun (WGS) entry which is preliminary data.</text>
</comment>
<dbReference type="Proteomes" id="UP000652761">
    <property type="component" value="Unassembled WGS sequence"/>
</dbReference>
<dbReference type="PANTHER" id="PTHR35493:SF1">
    <property type="entry name" value="STRUCTURAL MAINTENANCE OF CHROMOSOMES PROTEIN"/>
    <property type="match status" value="1"/>
</dbReference>
<accession>A0A843VJZ2</accession>